<evidence type="ECO:0000313" key="1">
    <source>
        <dbReference type="EMBL" id="KAJ4440351.1"/>
    </source>
</evidence>
<accession>A0ABQ8T1L5</accession>
<evidence type="ECO:0008006" key="3">
    <source>
        <dbReference type="Google" id="ProtNLM"/>
    </source>
</evidence>
<protein>
    <recommendedName>
        <fullName evidence="3">DUF4817 domain-containing protein</fullName>
    </recommendedName>
</protein>
<proteinExistence type="predicted"/>
<gene>
    <name evidence="1" type="ORF">ANN_08490</name>
</gene>
<dbReference type="Proteomes" id="UP001148838">
    <property type="component" value="Unassembled WGS sequence"/>
</dbReference>
<name>A0ABQ8T1L5_PERAM</name>
<dbReference type="EMBL" id="JAJSOF020000017">
    <property type="protein sequence ID" value="KAJ4440351.1"/>
    <property type="molecule type" value="Genomic_DNA"/>
</dbReference>
<sequence>MLAVFCNYGSHNREEGVYYRALSPVIWIGRQNGPSLRHVKEQYQERFNNAAPNNTTMLAVVESFVVEKKLSYDNIHQFRSSIKLSQRRYQARIVFSELLIFHIYATMTPLLHTKRYRYSPLGALIYNIVAITYRMPLKFSRAIDVAQSADSLGCCSGAAFGLGLDPPLDFGFFRGLQDYALLEFLSERVRASSKRRLLHNVCFPTVILSDIRMRG</sequence>
<comment type="caution">
    <text evidence="1">The sequence shown here is derived from an EMBL/GenBank/DDBJ whole genome shotgun (WGS) entry which is preliminary data.</text>
</comment>
<evidence type="ECO:0000313" key="2">
    <source>
        <dbReference type="Proteomes" id="UP001148838"/>
    </source>
</evidence>
<keyword evidence="2" id="KW-1185">Reference proteome</keyword>
<organism evidence="1 2">
    <name type="scientific">Periplaneta americana</name>
    <name type="common">American cockroach</name>
    <name type="synonym">Blatta americana</name>
    <dbReference type="NCBI Taxonomy" id="6978"/>
    <lineage>
        <taxon>Eukaryota</taxon>
        <taxon>Metazoa</taxon>
        <taxon>Ecdysozoa</taxon>
        <taxon>Arthropoda</taxon>
        <taxon>Hexapoda</taxon>
        <taxon>Insecta</taxon>
        <taxon>Pterygota</taxon>
        <taxon>Neoptera</taxon>
        <taxon>Polyneoptera</taxon>
        <taxon>Dictyoptera</taxon>
        <taxon>Blattodea</taxon>
        <taxon>Blattoidea</taxon>
        <taxon>Blattidae</taxon>
        <taxon>Blattinae</taxon>
        <taxon>Periplaneta</taxon>
    </lineage>
</organism>
<reference evidence="1 2" key="1">
    <citation type="journal article" date="2022" name="Allergy">
        <title>Genome assembly and annotation of Periplaneta americana reveal a comprehensive cockroach allergen profile.</title>
        <authorList>
            <person name="Wang L."/>
            <person name="Xiong Q."/>
            <person name="Saelim N."/>
            <person name="Wang L."/>
            <person name="Nong W."/>
            <person name="Wan A.T."/>
            <person name="Shi M."/>
            <person name="Liu X."/>
            <person name="Cao Q."/>
            <person name="Hui J.H.L."/>
            <person name="Sookrung N."/>
            <person name="Leung T.F."/>
            <person name="Tungtrongchitr A."/>
            <person name="Tsui S.K.W."/>
        </authorList>
    </citation>
    <scope>NUCLEOTIDE SEQUENCE [LARGE SCALE GENOMIC DNA]</scope>
    <source>
        <strain evidence="1">PWHHKU_190912</strain>
    </source>
</reference>